<evidence type="ECO:0000256" key="4">
    <source>
        <dbReference type="ARBA" id="ARBA00023136"/>
    </source>
</evidence>
<comment type="similarity">
    <text evidence="2">Belongs to the SusD family.</text>
</comment>
<evidence type="ECO:0000259" key="7">
    <source>
        <dbReference type="Pfam" id="PF14322"/>
    </source>
</evidence>
<organism evidence="8 9">
    <name type="scientific">Proteiniphilum saccharofermentans</name>
    <dbReference type="NCBI Taxonomy" id="1642647"/>
    <lineage>
        <taxon>Bacteria</taxon>
        <taxon>Pseudomonadati</taxon>
        <taxon>Bacteroidota</taxon>
        <taxon>Bacteroidia</taxon>
        <taxon>Bacteroidales</taxon>
        <taxon>Dysgonomonadaceae</taxon>
        <taxon>Proteiniphilum</taxon>
    </lineage>
</organism>
<dbReference type="SUPFAM" id="SSF48452">
    <property type="entry name" value="TPR-like"/>
    <property type="match status" value="1"/>
</dbReference>
<reference evidence="8 9" key="1">
    <citation type="submission" date="2016-08" db="EMBL/GenBank/DDBJ databases">
        <authorList>
            <person name="Seilhamer J.J."/>
        </authorList>
    </citation>
    <scope>NUCLEOTIDE SEQUENCE [LARGE SCALE GENOMIC DNA]</scope>
    <source>
        <strain evidence="8">M3/6</strain>
    </source>
</reference>
<keyword evidence="5" id="KW-0998">Cell outer membrane</keyword>
<accession>A0A1R3TAI0</accession>
<evidence type="ECO:0000256" key="1">
    <source>
        <dbReference type="ARBA" id="ARBA00004442"/>
    </source>
</evidence>
<feature type="domain" description="RagB/SusD" evidence="6">
    <location>
        <begin position="331"/>
        <end position="614"/>
    </location>
</feature>
<keyword evidence="3" id="KW-0732">Signal</keyword>
<dbReference type="AlphaFoldDB" id="A0A1R3TAI0"/>
<evidence type="ECO:0000313" key="8">
    <source>
        <dbReference type="EMBL" id="SCD20975.1"/>
    </source>
</evidence>
<keyword evidence="9" id="KW-1185">Reference proteome</keyword>
<evidence type="ECO:0000256" key="2">
    <source>
        <dbReference type="ARBA" id="ARBA00006275"/>
    </source>
</evidence>
<dbReference type="Pfam" id="PF07980">
    <property type="entry name" value="SusD_RagB"/>
    <property type="match status" value="1"/>
</dbReference>
<proteinExistence type="inferred from homology"/>
<keyword evidence="4" id="KW-0472">Membrane</keyword>
<dbReference type="KEGG" id="psac:PSM36_2170"/>
<dbReference type="InterPro" id="IPR033985">
    <property type="entry name" value="SusD-like_N"/>
</dbReference>
<dbReference type="Gene3D" id="1.25.40.390">
    <property type="match status" value="1"/>
</dbReference>
<dbReference type="Pfam" id="PF14322">
    <property type="entry name" value="SusD-like_3"/>
    <property type="match status" value="1"/>
</dbReference>
<name>A0A1R3TAI0_9BACT</name>
<dbReference type="RefSeq" id="WP_076930880.1">
    <property type="nucleotide sequence ID" value="NZ_LT605205.1"/>
</dbReference>
<dbReference type="InterPro" id="IPR011990">
    <property type="entry name" value="TPR-like_helical_dom_sf"/>
</dbReference>
<sequence>MKTLLSKHNKTILLLGIFILTWSCSDSWLEPRPLSFYTPENTYVDAAGFYAALTTCERNMRHEYFGDGSPILTEFILSDMAVEGTTDKAGPQMDLDVTLLPDANLNSENTTRIGWYWYEGYKGVKYANVVIARIDEAQYKDEAERNAVLGSAYFHRAYRYYKLTHQFGNVPYLDWEIVEPKYDFYSYDRWSILEKMLPELEFAYQWVPEKVDRGRTSKAACGVLLMKVCMALGEFDRAIEVGNEIVAKHPLMTQRFTVNRTKPGTNLMHDLHSVEAKLDLSNTEGLMYVVAYPEVDGSARIQTMRNGVPFWNSGNVRTPNGNAGTSVSIHASETDPLMDLNKSYGRGIGRLRPTYYYTNKVWTEKEMNDLRGIYNRDSWKSPEDLKYNHPNLLTSSDPLVKEWYGKNMIKPVAMSVEDTIRCWFSWPHYKLFVPDPLQTQWAGGETPWYIYRSAEVYIMMAECYYWKSQPAQAAEALNVVRVRAGADPLTAADINIGAILDERARELYYEENRKSELTRVAYTYAKTGKPCEVFGGRVYRLDNFSGPGGTGANIKQEGINFYYDWIMKQSNFYNKGVKHTWAEYKMSVHHVLWPVPANAINTNIRGIINQNIGYPGAENNVEPLIVPKEGTVLGPDTN</sequence>
<comment type="subcellular location">
    <subcellularLocation>
        <location evidence="1">Cell outer membrane</location>
    </subcellularLocation>
</comment>
<dbReference type="EMBL" id="LT605205">
    <property type="protein sequence ID" value="SCD20975.1"/>
    <property type="molecule type" value="Genomic_DNA"/>
</dbReference>
<gene>
    <name evidence="8" type="ORF">PSM36_2170</name>
</gene>
<protein>
    <submittedName>
        <fullName evidence="8">SusD family</fullName>
    </submittedName>
</protein>
<dbReference type="InterPro" id="IPR012944">
    <property type="entry name" value="SusD_RagB_dom"/>
</dbReference>
<evidence type="ECO:0000313" key="9">
    <source>
        <dbReference type="Proteomes" id="UP000187464"/>
    </source>
</evidence>
<evidence type="ECO:0000259" key="6">
    <source>
        <dbReference type="Pfam" id="PF07980"/>
    </source>
</evidence>
<evidence type="ECO:0000256" key="5">
    <source>
        <dbReference type="ARBA" id="ARBA00023237"/>
    </source>
</evidence>
<evidence type="ECO:0000256" key="3">
    <source>
        <dbReference type="ARBA" id="ARBA00022729"/>
    </source>
</evidence>
<dbReference type="STRING" id="1642647.PSM36_2170"/>
<feature type="domain" description="SusD-like N-terminal" evidence="7">
    <location>
        <begin position="106"/>
        <end position="220"/>
    </location>
</feature>
<dbReference type="Proteomes" id="UP000187464">
    <property type="component" value="Chromosome I"/>
</dbReference>
<dbReference type="GO" id="GO:0009279">
    <property type="term" value="C:cell outer membrane"/>
    <property type="evidence" value="ECO:0007669"/>
    <property type="project" value="UniProtKB-SubCell"/>
</dbReference>